<comment type="subcellular location">
    <subcellularLocation>
        <location evidence="1">Membrane</location>
        <topology evidence="1">Multi-pass membrane protein</topology>
    </subcellularLocation>
</comment>
<evidence type="ECO:0000256" key="3">
    <source>
        <dbReference type="ARBA" id="ARBA00022692"/>
    </source>
</evidence>
<dbReference type="Pfam" id="PF02683">
    <property type="entry name" value="DsbD_TM"/>
    <property type="match status" value="1"/>
</dbReference>
<evidence type="ECO:0000259" key="7">
    <source>
        <dbReference type="Pfam" id="PF02683"/>
    </source>
</evidence>
<dbReference type="PANTHER" id="PTHR31272:SF4">
    <property type="entry name" value="CYTOCHROME C-TYPE BIOGENESIS PROTEIN HI_1454-RELATED"/>
    <property type="match status" value="1"/>
</dbReference>
<dbReference type="AlphaFoldDB" id="A0A1A9GSP2"/>
<dbReference type="InterPro" id="IPR003834">
    <property type="entry name" value="Cyt_c_assmbl_TM_dom"/>
</dbReference>
<sequence length="259" mass="26557">MNGLQDTVLSGSLLLAAVVAVAAGVVSFFSPCSLPLLPGYLSYVAGVSGQESTVVRELQGHAPTARGRTIAGAGLFVLGFAAVFTSYGALFGALGSQLVRHQEDIIRFSGALTVLFGLVFALAGARVPLLGRTVRLRYRPRVGLAGAPLLGVVFGVGWTPCIGPALAAVLTLATSSATAGRGAVLAFAYSVGLGLPFLLAAFSVSGAMRRLAWARLHARAIARAGGGFLIVLGVLQLTGVWSEWMAAMQALIAGWQPPI</sequence>
<keyword evidence="3 6" id="KW-0812">Transmembrane</keyword>
<evidence type="ECO:0000256" key="4">
    <source>
        <dbReference type="ARBA" id="ARBA00022989"/>
    </source>
</evidence>
<feature type="transmembrane region" description="Helical" evidence="6">
    <location>
        <begin position="12"/>
        <end position="30"/>
    </location>
</feature>
<feature type="transmembrane region" description="Helical" evidence="6">
    <location>
        <begin position="186"/>
        <end position="208"/>
    </location>
</feature>
<evidence type="ECO:0000313" key="9">
    <source>
        <dbReference type="Proteomes" id="UP000077868"/>
    </source>
</evidence>
<feature type="transmembrane region" description="Helical" evidence="6">
    <location>
        <begin position="70"/>
        <end position="93"/>
    </location>
</feature>
<dbReference type="Proteomes" id="UP000077868">
    <property type="component" value="Chromosome"/>
</dbReference>
<dbReference type="GO" id="GO:0017004">
    <property type="term" value="P:cytochrome complex assembly"/>
    <property type="evidence" value="ECO:0007669"/>
    <property type="project" value="InterPro"/>
</dbReference>
<protein>
    <submittedName>
        <fullName evidence="8">Thiol:disulfide interchange protein</fullName>
    </submittedName>
</protein>
<accession>A0A1A9GSP2</accession>
<keyword evidence="5 6" id="KW-0472">Membrane</keyword>
<evidence type="ECO:0000256" key="1">
    <source>
        <dbReference type="ARBA" id="ARBA00004141"/>
    </source>
</evidence>
<gene>
    <name evidence="8" type="ORF">I601_4100</name>
</gene>
<evidence type="ECO:0000256" key="6">
    <source>
        <dbReference type="SAM" id="Phobius"/>
    </source>
</evidence>
<proteinExistence type="inferred from homology"/>
<dbReference type="RefSeq" id="WP_068113874.1">
    <property type="nucleotide sequence ID" value="NZ_CP015079.1"/>
</dbReference>
<name>A0A1A9GSP2_9ACTN</name>
<dbReference type="EMBL" id="CP015079">
    <property type="protein sequence ID" value="ANH40495.1"/>
    <property type="molecule type" value="Genomic_DNA"/>
</dbReference>
<dbReference type="InterPro" id="IPR051790">
    <property type="entry name" value="Cytochrome_c-biogenesis_DsbD"/>
</dbReference>
<dbReference type="PANTHER" id="PTHR31272">
    <property type="entry name" value="CYTOCHROME C-TYPE BIOGENESIS PROTEIN HI_1454-RELATED"/>
    <property type="match status" value="1"/>
</dbReference>
<dbReference type="PATRIC" id="fig|1300347.3.peg.4108"/>
<keyword evidence="4 6" id="KW-1133">Transmembrane helix</keyword>
<comment type="similarity">
    <text evidence="2">Belongs to the DsbD family.</text>
</comment>
<feature type="transmembrane region" description="Helical" evidence="6">
    <location>
        <begin position="149"/>
        <end position="174"/>
    </location>
</feature>
<dbReference type="KEGG" id="ndk:I601_4100"/>
<feature type="transmembrane region" description="Helical" evidence="6">
    <location>
        <begin position="105"/>
        <end position="129"/>
    </location>
</feature>
<evidence type="ECO:0000256" key="2">
    <source>
        <dbReference type="ARBA" id="ARBA00006143"/>
    </source>
</evidence>
<feature type="transmembrane region" description="Helical" evidence="6">
    <location>
        <begin position="220"/>
        <end position="241"/>
    </location>
</feature>
<feature type="domain" description="Cytochrome C biogenesis protein transmembrane" evidence="7">
    <location>
        <begin position="15"/>
        <end position="210"/>
    </location>
</feature>
<dbReference type="GO" id="GO:0016020">
    <property type="term" value="C:membrane"/>
    <property type="evidence" value="ECO:0007669"/>
    <property type="project" value="UniProtKB-SubCell"/>
</dbReference>
<evidence type="ECO:0000256" key="5">
    <source>
        <dbReference type="ARBA" id="ARBA00023136"/>
    </source>
</evidence>
<reference evidence="8 9" key="1">
    <citation type="submission" date="2016-03" db="EMBL/GenBank/DDBJ databases">
        <title>Complete genome sequence of a soil Actinobacterium, Nocardioides dokdonensis FR1436.</title>
        <authorList>
            <person name="Kwon S.-K."/>
            <person name="Kim K."/>
            <person name="Kim J.F."/>
        </authorList>
    </citation>
    <scope>NUCLEOTIDE SEQUENCE [LARGE SCALE GENOMIC DNA]</scope>
    <source>
        <strain evidence="8 9">FR1436</strain>
    </source>
</reference>
<organism evidence="8 9">
    <name type="scientific">Nocardioides dokdonensis FR1436</name>
    <dbReference type="NCBI Taxonomy" id="1300347"/>
    <lineage>
        <taxon>Bacteria</taxon>
        <taxon>Bacillati</taxon>
        <taxon>Actinomycetota</taxon>
        <taxon>Actinomycetes</taxon>
        <taxon>Propionibacteriales</taxon>
        <taxon>Nocardioidaceae</taxon>
        <taxon>Nocardioides</taxon>
    </lineage>
</organism>
<dbReference type="STRING" id="1300347.I601_4100"/>
<keyword evidence="9" id="KW-1185">Reference proteome</keyword>
<evidence type="ECO:0000313" key="8">
    <source>
        <dbReference type="EMBL" id="ANH40495.1"/>
    </source>
</evidence>